<evidence type="ECO:0000256" key="2">
    <source>
        <dbReference type="SAM" id="Phobius"/>
    </source>
</evidence>
<feature type="transmembrane region" description="Helical" evidence="2">
    <location>
        <begin position="75"/>
        <end position="95"/>
    </location>
</feature>
<sequence>MGISQDGMDEAERLFCLPMVLLINFALFPYLMTVYIKRRREIRVKLLFFFAFLGFAVMVPLAHPRGETVGHLNDISETCSILTFLLQIIIIGRDIARRVRIWSLKMLTHLAELLSLFGLLVVMLNFIEVAKPSVDISRFNGLDNIFENIGLAFMFVFRFYYMAISRGLKWLFTEKKLEIGLYLLFVTHEYPFLALARATGVSWDPVQAIWHRITLSLCILMTIHEKLRSSRNTKASKEATVAYSRGPQDHVVQKASKGPRALSSQNTTKTSTAFTKASSTRFESSAFLRSGLSSVQPFSFARSQRSHPSQQSVRSNRAVNVNPDAVTKLTE</sequence>
<evidence type="ECO:0000313" key="4">
    <source>
        <dbReference type="Proteomes" id="UP000794436"/>
    </source>
</evidence>
<feature type="transmembrane region" description="Helical" evidence="2">
    <location>
        <begin position="107"/>
        <end position="125"/>
    </location>
</feature>
<dbReference type="EMBL" id="SPLM01000113">
    <property type="protein sequence ID" value="TMW57877.1"/>
    <property type="molecule type" value="Genomic_DNA"/>
</dbReference>
<comment type="caution">
    <text evidence="3">The sequence shown here is derived from an EMBL/GenBank/DDBJ whole genome shotgun (WGS) entry which is preliminary data.</text>
</comment>
<reference evidence="3" key="1">
    <citation type="submission" date="2019-03" db="EMBL/GenBank/DDBJ databases">
        <title>Long read genome sequence of the mycoparasitic Pythium oligandrum ATCC 38472 isolated from sugarbeet rhizosphere.</title>
        <authorList>
            <person name="Gaulin E."/>
        </authorList>
    </citation>
    <scope>NUCLEOTIDE SEQUENCE</scope>
    <source>
        <strain evidence="3">ATCC 38472_TT</strain>
    </source>
</reference>
<keyword evidence="2" id="KW-1133">Transmembrane helix</keyword>
<feature type="transmembrane region" description="Helical" evidence="2">
    <location>
        <begin position="44"/>
        <end position="63"/>
    </location>
</feature>
<keyword evidence="2" id="KW-0812">Transmembrane</keyword>
<gene>
    <name evidence="3" type="ORF">Poli38472_013351</name>
</gene>
<organism evidence="3 4">
    <name type="scientific">Pythium oligandrum</name>
    <name type="common">Mycoparasitic fungus</name>
    <dbReference type="NCBI Taxonomy" id="41045"/>
    <lineage>
        <taxon>Eukaryota</taxon>
        <taxon>Sar</taxon>
        <taxon>Stramenopiles</taxon>
        <taxon>Oomycota</taxon>
        <taxon>Peronosporomycetes</taxon>
        <taxon>Pythiales</taxon>
        <taxon>Pythiaceae</taxon>
        <taxon>Pythium</taxon>
    </lineage>
</organism>
<name>A0A8K1C7B7_PYTOL</name>
<feature type="transmembrane region" description="Helical" evidence="2">
    <location>
        <begin position="145"/>
        <end position="161"/>
    </location>
</feature>
<keyword evidence="2" id="KW-0472">Membrane</keyword>
<dbReference type="AlphaFoldDB" id="A0A8K1C7B7"/>
<proteinExistence type="predicted"/>
<feature type="region of interest" description="Disordered" evidence="1">
    <location>
        <begin position="299"/>
        <end position="331"/>
    </location>
</feature>
<protein>
    <submittedName>
        <fullName evidence="3">Uncharacterized protein</fullName>
    </submittedName>
</protein>
<feature type="transmembrane region" description="Helical" evidence="2">
    <location>
        <begin position="12"/>
        <end position="32"/>
    </location>
</feature>
<accession>A0A8K1C7B7</accession>
<feature type="compositionally biased region" description="Polar residues" evidence="1">
    <location>
        <begin position="299"/>
        <end position="319"/>
    </location>
</feature>
<dbReference type="OrthoDB" id="163979at2759"/>
<evidence type="ECO:0000256" key="1">
    <source>
        <dbReference type="SAM" id="MobiDB-lite"/>
    </source>
</evidence>
<feature type="region of interest" description="Disordered" evidence="1">
    <location>
        <begin position="249"/>
        <end position="272"/>
    </location>
</feature>
<dbReference type="Proteomes" id="UP000794436">
    <property type="component" value="Unassembled WGS sequence"/>
</dbReference>
<evidence type="ECO:0000313" key="3">
    <source>
        <dbReference type="EMBL" id="TMW57877.1"/>
    </source>
</evidence>
<keyword evidence="4" id="KW-1185">Reference proteome</keyword>